<protein>
    <submittedName>
        <fullName evidence="1">Uncharacterized protein</fullName>
    </submittedName>
</protein>
<organism evidence="1">
    <name type="scientific">marine sediment metagenome</name>
    <dbReference type="NCBI Taxonomy" id="412755"/>
    <lineage>
        <taxon>unclassified sequences</taxon>
        <taxon>metagenomes</taxon>
        <taxon>ecological metagenomes</taxon>
    </lineage>
</organism>
<evidence type="ECO:0000313" key="1">
    <source>
        <dbReference type="EMBL" id="GAG56256.1"/>
    </source>
</evidence>
<feature type="non-terminal residue" evidence="1">
    <location>
        <position position="107"/>
    </location>
</feature>
<dbReference type="AlphaFoldDB" id="X1A7S8"/>
<reference evidence="1" key="1">
    <citation type="journal article" date="2014" name="Front. Microbiol.">
        <title>High frequency of phylogenetically diverse reductive dehalogenase-homologous genes in deep subseafloor sedimentary metagenomes.</title>
        <authorList>
            <person name="Kawai M."/>
            <person name="Futagami T."/>
            <person name="Toyoda A."/>
            <person name="Takaki Y."/>
            <person name="Nishi S."/>
            <person name="Hori S."/>
            <person name="Arai W."/>
            <person name="Tsubouchi T."/>
            <person name="Morono Y."/>
            <person name="Uchiyama I."/>
            <person name="Ito T."/>
            <person name="Fujiyama A."/>
            <person name="Inagaki F."/>
            <person name="Takami H."/>
        </authorList>
    </citation>
    <scope>NUCLEOTIDE SEQUENCE</scope>
    <source>
        <strain evidence="1">Expedition CK06-06</strain>
    </source>
</reference>
<accession>X1A7S8</accession>
<name>X1A7S8_9ZZZZ</name>
<sequence>MYKNREKKKRKGNKKLYLSTIKGGSDSTMKSFPKLISTISGIEYPFERIEEFADNGESLEVFIPNLEKVKIKSGEYIWQRFADFLPFTQMSEDFHLGEGNTSLIQAD</sequence>
<gene>
    <name evidence="1" type="ORF">S01H4_03247</name>
</gene>
<proteinExistence type="predicted"/>
<dbReference type="EMBL" id="BART01000781">
    <property type="protein sequence ID" value="GAG56256.1"/>
    <property type="molecule type" value="Genomic_DNA"/>
</dbReference>
<comment type="caution">
    <text evidence="1">The sequence shown here is derived from an EMBL/GenBank/DDBJ whole genome shotgun (WGS) entry which is preliminary data.</text>
</comment>